<protein>
    <submittedName>
        <fullName evidence="7">Alpha/beta-hydrolase</fullName>
    </submittedName>
</protein>
<dbReference type="InterPro" id="IPR002921">
    <property type="entry name" value="Fungal_lipase-type"/>
</dbReference>
<keyword evidence="5" id="KW-0732">Signal</keyword>
<feature type="signal peptide" evidence="5">
    <location>
        <begin position="1"/>
        <end position="21"/>
    </location>
</feature>
<dbReference type="PANTHER" id="PTHR45856:SF25">
    <property type="entry name" value="FUNGAL LIPASE-LIKE DOMAIN-CONTAINING PROTEIN"/>
    <property type="match status" value="1"/>
</dbReference>
<accession>A0A9P6CHH2</accession>
<feature type="chain" id="PRO_5040271035" evidence="5">
    <location>
        <begin position="22"/>
        <end position="300"/>
    </location>
</feature>
<organism evidence="7 8">
    <name type="scientific">Collybia nuda</name>
    <dbReference type="NCBI Taxonomy" id="64659"/>
    <lineage>
        <taxon>Eukaryota</taxon>
        <taxon>Fungi</taxon>
        <taxon>Dikarya</taxon>
        <taxon>Basidiomycota</taxon>
        <taxon>Agaricomycotina</taxon>
        <taxon>Agaricomycetes</taxon>
        <taxon>Agaricomycetidae</taxon>
        <taxon>Agaricales</taxon>
        <taxon>Tricholomatineae</taxon>
        <taxon>Clitocybaceae</taxon>
        <taxon>Collybia</taxon>
    </lineage>
</organism>
<dbReference type="OrthoDB" id="426718at2759"/>
<evidence type="ECO:0000256" key="5">
    <source>
        <dbReference type="SAM" id="SignalP"/>
    </source>
</evidence>
<comment type="similarity">
    <text evidence="2">Belongs to the AB hydrolase superfamily. Lipase family. Class 3 subfamily.</text>
</comment>
<evidence type="ECO:0000313" key="7">
    <source>
        <dbReference type="EMBL" id="KAF9466207.1"/>
    </source>
</evidence>
<dbReference type="Pfam" id="PF01764">
    <property type="entry name" value="Lipase_3"/>
    <property type="match status" value="1"/>
</dbReference>
<dbReference type="CDD" id="cd00519">
    <property type="entry name" value="Lipase_3"/>
    <property type="match status" value="1"/>
</dbReference>
<name>A0A9P6CHH2_9AGAR</name>
<dbReference type="PANTHER" id="PTHR45856">
    <property type="entry name" value="ALPHA/BETA-HYDROLASES SUPERFAMILY PROTEIN"/>
    <property type="match status" value="1"/>
</dbReference>
<evidence type="ECO:0000256" key="1">
    <source>
        <dbReference type="ARBA" id="ARBA00023157"/>
    </source>
</evidence>
<dbReference type="Proteomes" id="UP000807353">
    <property type="component" value="Unassembled WGS sequence"/>
</dbReference>
<dbReference type="Gene3D" id="3.40.50.1820">
    <property type="entry name" value="alpha/beta hydrolase"/>
    <property type="match status" value="1"/>
</dbReference>
<dbReference type="SUPFAM" id="SSF53474">
    <property type="entry name" value="alpha/beta-Hydrolases"/>
    <property type="match status" value="1"/>
</dbReference>
<evidence type="ECO:0000256" key="4">
    <source>
        <dbReference type="ARBA" id="ARBA00048461"/>
    </source>
</evidence>
<evidence type="ECO:0000256" key="2">
    <source>
        <dbReference type="ARBA" id="ARBA00043996"/>
    </source>
</evidence>
<keyword evidence="1" id="KW-1015">Disulfide bond</keyword>
<comment type="catalytic activity">
    <reaction evidence="3">
        <text>a diacylglycerol + H2O = a monoacylglycerol + a fatty acid + H(+)</text>
        <dbReference type="Rhea" id="RHEA:32731"/>
        <dbReference type="ChEBI" id="CHEBI:15377"/>
        <dbReference type="ChEBI" id="CHEBI:15378"/>
        <dbReference type="ChEBI" id="CHEBI:17408"/>
        <dbReference type="ChEBI" id="CHEBI:18035"/>
        <dbReference type="ChEBI" id="CHEBI:28868"/>
    </reaction>
</comment>
<dbReference type="AlphaFoldDB" id="A0A9P6CHH2"/>
<sequence>MVPTISGFVFTALIGTLTAHAAPSLVPRQSVTTLTPAQVAAFKPYTYYASAAYCKPAATLAWNCGTNCNANSGFQPVASGGDGAITQYWYVGYDPSLQSVIVAYQGTDTSKILPIVTDADFFLDDLKSALFPGISTSVKTHNGFGEAQARSATAVLAGVKTAMSRHGATKVTIVGHSLGGAIALISSVYLPLHLPAGTVFKTVTYGMPRVGNQAFVDYVNARRDVTRVVNQDDIVPIVPGRFLGFHHVNGEKHILNSNGWVDCPGQDNTNSQCTIGYVPNIFAGDANDHKGPYDGVNMGC</sequence>
<dbReference type="EMBL" id="MU150243">
    <property type="protein sequence ID" value="KAF9466207.1"/>
    <property type="molecule type" value="Genomic_DNA"/>
</dbReference>
<evidence type="ECO:0000313" key="8">
    <source>
        <dbReference type="Proteomes" id="UP000807353"/>
    </source>
</evidence>
<dbReference type="InterPro" id="IPR051218">
    <property type="entry name" value="Sec_MonoDiacylglyc_Lipase"/>
</dbReference>
<dbReference type="GO" id="GO:0006629">
    <property type="term" value="P:lipid metabolic process"/>
    <property type="evidence" value="ECO:0007669"/>
    <property type="project" value="InterPro"/>
</dbReference>
<evidence type="ECO:0000259" key="6">
    <source>
        <dbReference type="Pfam" id="PF01764"/>
    </source>
</evidence>
<reference evidence="7" key="1">
    <citation type="submission" date="2020-11" db="EMBL/GenBank/DDBJ databases">
        <authorList>
            <consortium name="DOE Joint Genome Institute"/>
            <person name="Ahrendt S."/>
            <person name="Riley R."/>
            <person name="Andreopoulos W."/>
            <person name="Labutti K."/>
            <person name="Pangilinan J."/>
            <person name="Ruiz-Duenas F.J."/>
            <person name="Barrasa J.M."/>
            <person name="Sanchez-Garcia M."/>
            <person name="Camarero S."/>
            <person name="Miyauchi S."/>
            <person name="Serrano A."/>
            <person name="Linde D."/>
            <person name="Babiker R."/>
            <person name="Drula E."/>
            <person name="Ayuso-Fernandez I."/>
            <person name="Pacheco R."/>
            <person name="Padilla G."/>
            <person name="Ferreira P."/>
            <person name="Barriuso J."/>
            <person name="Kellner H."/>
            <person name="Castanera R."/>
            <person name="Alfaro M."/>
            <person name="Ramirez L."/>
            <person name="Pisabarro A.G."/>
            <person name="Kuo A."/>
            <person name="Tritt A."/>
            <person name="Lipzen A."/>
            <person name="He G."/>
            <person name="Yan M."/>
            <person name="Ng V."/>
            <person name="Cullen D."/>
            <person name="Martin F."/>
            <person name="Rosso M.-N."/>
            <person name="Henrissat B."/>
            <person name="Hibbett D."/>
            <person name="Martinez A.T."/>
            <person name="Grigoriev I.V."/>
        </authorList>
    </citation>
    <scope>NUCLEOTIDE SEQUENCE</scope>
    <source>
        <strain evidence="7">CBS 247.69</strain>
    </source>
</reference>
<comment type="caution">
    <text evidence="7">The sequence shown here is derived from an EMBL/GenBank/DDBJ whole genome shotgun (WGS) entry which is preliminary data.</text>
</comment>
<evidence type="ECO:0000256" key="3">
    <source>
        <dbReference type="ARBA" id="ARBA00047591"/>
    </source>
</evidence>
<comment type="catalytic activity">
    <reaction evidence="4">
        <text>a monoacylglycerol + H2O = glycerol + a fatty acid + H(+)</text>
        <dbReference type="Rhea" id="RHEA:15245"/>
        <dbReference type="ChEBI" id="CHEBI:15377"/>
        <dbReference type="ChEBI" id="CHEBI:15378"/>
        <dbReference type="ChEBI" id="CHEBI:17408"/>
        <dbReference type="ChEBI" id="CHEBI:17754"/>
        <dbReference type="ChEBI" id="CHEBI:28868"/>
    </reaction>
</comment>
<dbReference type="InterPro" id="IPR029058">
    <property type="entry name" value="AB_hydrolase_fold"/>
</dbReference>
<proteinExistence type="inferred from homology"/>
<keyword evidence="8" id="KW-1185">Reference proteome</keyword>
<gene>
    <name evidence="7" type="ORF">BDZ94DRAFT_1252344</name>
</gene>
<feature type="domain" description="Fungal lipase-type" evidence="6">
    <location>
        <begin position="102"/>
        <end position="241"/>
    </location>
</feature>